<comment type="caution">
    <text evidence="1">The sequence shown here is derived from an EMBL/GenBank/DDBJ whole genome shotgun (WGS) entry which is preliminary data.</text>
</comment>
<proteinExistence type="predicted"/>
<dbReference type="EMBL" id="QZFV01000084">
    <property type="protein sequence ID" value="RJQ84774.1"/>
    <property type="molecule type" value="Genomic_DNA"/>
</dbReference>
<protein>
    <submittedName>
        <fullName evidence="1">Uncharacterized protein</fullName>
    </submittedName>
</protein>
<evidence type="ECO:0000313" key="1">
    <source>
        <dbReference type="EMBL" id="RJQ84774.1"/>
    </source>
</evidence>
<dbReference type="Proteomes" id="UP000285112">
    <property type="component" value="Unassembled WGS sequence"/>
</dbReference>
<evidence type="ECO:0000313" key="2">
    <source>
        <dbReference type="Proteomes" id="UP000285112"/>
    </source>
</evidence>
<sequence>MSSNLTGGTRSNHTSAELRLRHSDDFRVRCGGGHLFDPVAGQRDVDHGVIRFVVDADSEFGELAEPDLKLGRRAVKVDRQMWQQVEDIKVFAGGRGR</sequence>
<gene>
    <name evidence="1" type="ORF">D5S19_16035</name>
</gene>
<reference evidence="1 2" key="1">
    <citation type="submission" date="2018-09" db="EMBL/GenBank/DDBJ databases">
        <title>YIM PH 21725 draft genome.</title>
        <authorList>
            <person name="Miao C."/>
        </authorList>
    </citation>
    <scope>NUCLEOTIDE SEQUENCE [LARGE SCALE GENOMIC DNA]</scope>
    <source>
        <strain evidence="2">YIM PH21725</strain>
    </source>
</reference>
<keyword evidence="2" id="KW-1185">Reference proteome</keyword>
<accession>A0A419I3N1</accession>
<name>A0A419I3N1_9PSEU</name>
<organism evidence="1 2">
    <name type="scientific">Amycolatopsis panacis</name>
    <dbReference type="NCBI Taxonomy" id="2340917"/>
    <lineage>
        <taxon>Bacteria</taxon>
        <taxon>Bacillati</taxon>
        <taxon>Actinomycetota</taxon>
        <taxon>Actinomycetes</taxon>
        <taxon>Pseudonocardiales</taxon>
        <taxon>Pseudonocardiaceae</taxon>
        <taxon>Amycolatopsis</taxon>
    </lineage>
</organism>
<dbReference type="AlphaFoldDB" id="A0A419I3N1"/>